<evidence type="ECO:0000313" key="3">
    <source>
        <dbReference type="Proteomes" id="UP000221222"/>
    </source>
</evidence>
<keyword evidence="3" id="KW-1185">Reference proteome</keyword>
<evidence type="ECO:0000313" key="2">
    <source>
        <dbReference type="EMBL" id="PHO19040.1"/>
    </source>
</evidence>
<sequence>MLKNVLKLVVLGIIAFAAIVYFTANEPVTKVNVDTSSIKLSNLPASFEIVGKDKNVSKDSLFKMGSKTLIIVGNHDSLSVVKDLPKFYDLKIPYVMVANISAAPWFVKKMFIPSKLEELNKGSNIPMIYDFDGNMVNALGVTDNAKTSYIAYLVDENGNISQIAKGSVKEGALDGSMNDEEKKESLLPLEKYLK</sequence>
<accession>A0A2G1DKQ2</accession>
<reference evidence="2 3" key="1">
    <citation type="submission" date="2017-09" db="EMBL/GenBank/DDBJ databases">
        <title>Arcobacter canalis sp. nov., a new species isolated from a water canal contaminated with urban sewage.</title>
        <authorList>
            <person name="Perez-Cataluna A."/>
            <person name="Salas-Masso N."/>
            <person name="Figueras M.J."/>
        </authorList>
    </citation>
    <scope>NUCLEOTIDE SEQUENCE [LARGE SCALE GENOMIC DNA]</scope>
    <source>
        <strain evidence="2 3">F98-3</strain>
    </source>
</reference>
<dbReference type="Proteomes" id="UP000262712">
    <property type="component" value="Chromosome"/>
</dbReference>
<name>A0A2G1DKQ2_9BACT</name>
<dbReference type="Proteomes" id="UP000221222">
    <property type="component" value="Unassembled WGS sequence"/>
</dbReference>
<evidence type="ECO:0008006" key="5">
    <source>
        <dbReference type="Google" id="ProtNLM"/>
    </source>
</evidence>
<dbReference type="EMBL" id="NXFY01000002">
    <property type="protein sequence ID" value="PHO19040.1"/>
    <property type="molecule type" value="Genomic_DNA"/>
</dbReference>
<dbReference type="RefSeq" id="WP_099341400.1">
    <property type="nucleotide sequence ID" value="NZ_CP032098.1"/>
</dbReference>
<evidence type="ECO:0000313" key="4">
    <source>
        <dbReference type="Proteomes" id="UP000262712"/>
    </source>
</evidence>
<dbReference type="KEGG" id="amol:AMOL_1650"/>
<dbReference type="InterPro" id="IPR036249">
    <property type="entry name" value="Thioredoxin-like_sf"/>
</dbReference>
<evidence type="ECO:0000313" key="1">
    <source>
        <dbReference type="EMBL" id="AXX92615.1"/>
    </source>
</evidence>
<dbReference type="SUPFAM" id="SSF52833">
    <property type="entry name" value="Thioredoxin-like"/>
    <property type="match status" value="1"/>
</dbReference>
<proteinExistence type="predicted"/>
<reference evidence="1 4" key="2">
    <citation type="submission" date="2018-08" db="EMBL/GenBank/DDBJ databases">
        <title>Complete genome of the Arcobacter molluscorum type strain LMG 25693.</title>
        <authorList>
            <person name="Miller W.G."/>
            <person name="Yee E."/>
            <person name="Bono J.L."/>
        </authorList>
    </citation>
    <scope>NUCLEOTIDE SEQUENCE [LARGE SCALE GENOMIC DNA]</scope>
    <source>
        <strain evidence="1 4">CECT 7696</strain>
    </source>
</reference>
<gene>
    <name evidence="1" type="ORF">AMOL_1650</name>
    <name evidence="2" type="ORF">CPU12_01985</name>
</gene>
<dbReference type="EMBL" id="CP032098">
    <property type="protein sequence ID" value="AXX92615.1"/>
    <property type="molecule type" value="Genomic_DNA"/>
</dbReference>
<protein>
    <recommendedName>
        <fullName evidence="5">Thioredoxin family protein</fullName>
    </recommendedName>
</protein>
<organism evidence="2 3">
    <name type="scientific">Malaciobacter molluscorum LMG 25693</name>
    <dbReference type="NCBI Taxonomy" id="870501"/>
    <lineage>
        <taxon>Bacteria</taxon>
        <taxon>Pseudomonadati</taxon>
        <taxon>Campylobacterota</taxon>
        <taxon>Epsilonproteobacteria</taxon>
        <taxon>Campylobacterales</taxon>
        <taxon>Arcobacteraceae</taxon>
        <taxon>Malaciobacter</taxon>
    </lineage>
</organism>
<dbReference type="AlphaFoldDB" id="A0A2G1DKQ2"/>